<protein>
    <submittedName>
        <fullName evidence="1">Uncharacterized protein</fullName>
    </submittedName>
</protein>
<reference evidence="1 2" key="1">
    <citation type="submission" date="2021-06" db="EMBL/GenBank/DDBJ databases">
        <title>Caerostris extrusa draft genome.</title>
        <authorList>
            <person name="Kono N."/>
            <person name="Arakawa K."/>
        </authorList>
    </citation>
    <scope>NUCLEOTIDE SEQUENCE [LARGE SCALE GENOMIC DNA]</scope>
</reference>
<evidence type="ECO:0000313" key="1">
    <source>
        <dbReference type="EMBL" id="GIY27491.1"/>
    </source>
</evidence>
<gene>
    <name evidence="1" type="ORF">CEXT_675041</name>
</gene>
<dbReference type="EMBL" id="BPLR01008822">
    <property type="protein sequence ID" value="GIY27491.1"/>
    <property type="molecule type" value="Genomic_DNA"/>
</dbReference>
<dbReference type="AlphaFoldDB" id="A0AAV4S4I9"/>
<dbReference type="Proteomes" id="UP001054945">
    <property type="component" value="Unassembled WGS sequence"/>
</dbReference>
<comment type="caution">
    <text evidence="1">The sequence shown here is derived from an EMBL/GenBank/DDBJ whole genome shotgun (WGS) entry which is preliminary data.</text>
</comment>
<evidence type="ECO:0000313" key="2">
    <source>
        <dbReference type="Proteomes" id="UP001054945"/>
    </source>
</evidence>
<organism evidence="1 2">
    <name type="scientific">Caerostris extrusa</name>
    <name type="common">Bark spider</name>
    <name type="synonym">Caerostris bankana</name>
    <dbReference type="NCBI Taxonomy" id="172846"/>
    <lineage>
        <taxon>Eukaryota</taxon>
        <taxon>Metazoa</taxon>
        <taxon>Ecdysozoa</taxon>
        <taxon>Arthropoda</taxon>
        <taxon>Chelicerata</taxon>
        <taxon>Arachnida</taxon>
        <taxon>Araneae</taxon>
        <taxon>Araneomorphae</taxon>
        <taxon>Entelegynae</taxon>
        <taxon>Araneoidea</taxon>
        <taxon>Araneidae</taxon>
        <taxon>Caerostris</taxon>
    </lineage>
</organism>
<accession>A0AAV4S4I9</accession>
<keyword evidence="2" id="KW-1185">Reference proteome</keyword>
<name>A0AAV4S4I9_CAEEX</name>
<proteinExistence type="predicted"/>
<sequence length="115" mass="13280">MCDNIHSKQNAVPLQIPLPRILKQPSEMSDRAVSVEKQFDSNNWYFHFLHAQFPSHFVPLPWQPLSSHLTLSLRLKKGAFNIAERRCFATEGFDPQDVIFHESSHFLVPISVIIL</sequence>